<dbReference type="RefSeq" id="WP_026823404.1">
    <property type="nucleotide sequence ID" value="NZ_CP038613.1"/>
</dbReference>
<dbReference type="GeneID" id="96877581"/>
<dbReference type="Proteomes" id="UP001177592">
    <property type="component" value="Chromosome"/>
</dbReference>
<reference evidence="2 4" key="2">
    <citation type="submission" date="2019-03" db="EMBL/GenBank/DDBJ databases">
        <title>Long-read sequencing reveals hyperdense prophage content in a complex bacterial symbiont genome.</title>
        <authorList>
            <person name="Frost C.L."/>
            <person name="Siozios S."/>
            <person name="Nadal-Jimenez P."/>
            <person name="Brockhurst M.A."/>
            <person name="King K.C."/>
            <person name="Darby A.C."/>
            <person name="Hurst G.D.D."/>
        </authorList>
    </citation>
    <scope>NUCLEOTIDE SEQUENCE [LARGE SCALE GENOMIC DNA]</scope>
    <source>
        <strain evidence="2 4">FIN</strain>
    </source>
</reference>
<sequence length="463" mass="51629">MSYQIVDINVSQTISATPSNLQQKAAFLSYGYTSAQIGIPHLITNIKDYNDITQIQIVSYTAETNSANTETTLYITYPEDVNLPYEKGENIQLIISGCYPEKPWNGAQSGEISEELSNTIVCKWLRSWDSETSPSILGKFTFTSDYAEGINPYELTEDVRIFFSQGANVGAYILELGPIQSTIEEIAQEQLKRLIAYVQEPEEKIYSYQLTEAISSLEETRAFVKQYEAPDAMQYFFVKVKDTNPYKTIKSAPAMTFKRKLTPGSLEDPCPSGAFLWNYVSPSPSEVNKVPPMSFRYLRGVEALKEKDSILQKYDSDFINYVGTGAEGGISNTILLKGVFSDGNDATYWYSVDWVQINVKQALANAIINGSNNPINPLYYNQDGIDRLQIVAQNVMNSGISYGLINPDVTGGVTVNAIPFKEYITNNPNDYAIGRYAGFSVEYAPNRGFTKIIFNINVTLQAA</sequence>
<evidence type="ECO:0000313" key="5">
    <source>
        <dbReference type="Proteomes" id="UP001177592"/>
    </source>
</evidence>
<organism evidence="1">
    <name type="scientific">Arsenophonus nasoniae</name>
    <name type="common">son-killer infecting Nasonia vitripennis</name>
    <dbReference type="NCBI Taxonomy" id="638"/>
    <lineage>
        <taxon>Bacteria</taxon>
        <taxon>Pseudomonadati</taxon>
        <taxon>Pseudomonadota</taxon>
        <taxon>Gammaproteobacteria</taxon>
        <taxon>Enterobacterales</taxon>
        <taxon>Morganellaceae</taxon>
        <taxon>Arsenophonus</taxon>
    </lineage>
</organism>
<dbReference type="EMBL" id="CP038613">
    <property type="protein sequence ID" value="QBY43975.1"/>
    <property type="molecule type" value="Genomic_DNA"/>
</dbReference>
<accession>D2TYL7</accession>
<evidence type="ECO:0000313" key="3">
    <source>
        <dbReference type="EMBL" id="WGM04293.1"/>
    </source>
</evidence>
<dbReference type="KEGG" id="ans:ArsFIN_25480"/>
<reference evidence="3" key="3">
    <citation type="submission" date="2023-04" db="EMBL/GenBank/DDBJ databases">
        <title>Genome dynamics across the evolutionary transition to endosymbiosis.</title>
        <authorList>
            <person name="Siozios S."/>
            <person name="Nadal-Jimenez P."/>
            <person name="Azagi T."/>
            <person name="Sprong H."/>
            <person name="Frost C.L."/>
            <person name="Parratt S.R."/>
            <person name="Taylor G."/>
            <person name="Brettell L."/>
            <person name="Lew K.C."/>
            <person name="Croft L."/>
            <person name="King K.C."/>
            <person name="Brockhurst M.A."/>
            <person name="Hypsa V."/>
            <person name="Novakova E."/>
            <person name="Darby A.C."/>
            <person name="Hurst G.D.D."/>
        </authorList>
    </citation>
    <scope>NUCLEOTIDE SEQUENCE</scope>
    <source>
        <strain evidence="3">ANv_CAN</strain>
    </source>
</reference>
<reference evidence="1" key="1">
    <citation type="journal article" date="2010" name="Insect Mol. Biol.">
        <title>The draft genome sequence of Arsenophonus nasoniae, son-killer bacterium of Nasonia vitripennis, reveals genes associated with virulence and symbiosis.</title>
        <authorList>
            <person name="Wilkes T."/>
            <person name="Darby A.C."/>
            <person name="Choi J."/>
            <person name="Colborne J.K."/>
            <person name="Werren J.H."/>
            <person name="Hurst G.D.D."/>
        </authorList>
    </citation>
    <scope>NUCLEOTIDE SEQUENCE</scope>
</reference>
<evidence type="ECO:0000313" key="1">
    <source>
        <dbReference type="EMBL" id="CBA72513.1"/>
    </source>
</evidence>
<keyword evidence="5" id="KW-1185">Reference proteome</keyword>
<gene>
    <name evidence="1" type="ORF">ARN_12460</name>
    <name evidence="2" type="ORF">ArsFIN_25480</name>
    <name evidence="3" type="ORF">QE258_11640</name>
</gene>
<proteinExistence type="predicted"/>
<dbReference type="AlphaFoldDB" id="D2TYL7"/>
<dbReference type="EMBL" id="FN545185">
    <property type="protein sequence ID" value="CBA72513.1"/>
    <property type="molecule type" value="Genomic_DNA"/>
</dbReference>
<dbReference type="EMBL" id="CP123523">
    <property type="protein sequence ID" value="WGM04293.1"/>
    <property type="molecule type" value="Genomic_DNA"/>
</dbReference>
<evidence type="ECO:0000313" key="4">
    <source>
        <dbReference type="Proteomes" id="UP000295134"/>
    </source>
</evidence>
<name>D2TYL7_9GAMM</name>
<protein>
    <submittedName>
        <fullName evidence="1">Conserved hypothetical phage protein</fullName>
    </submittedName>
</protein>
<dbReference type="Proteomes" id="UP000295134">
    <property type="component" value="Chromosome"/>
</dbReference>
<evidence type="ECO:0000313" key="2">
    <source>
        <dbReference type="EMBL" id="QBY43975.1"/>
    </source>
</evidence>